<feature type="region of interest" description="Disordered" evidence="3">
    <location>
        <begin position="331"/>
        <end position="421"/>
    </location>
</feature>
<evidence type="ECO:0000259" key="4">
    <source>
        <dbReference type="PROSITE" id="PS50249"/>
    </source>
</evidence>
<dbReference type="PROSITE" id="PS50249">
    <property type="entry name" value="MPN"/>
    <property type="match status" value="1"/>
</dbReference>
<name>A0A8S1H8H4_9PELO</name>
<dbReference type="AlphaFoldDB" id="A0A8S1H8H4"/>
<dbReference type="EMBL" id="CAJGYM010000029">
    <property type="protein sequence ID" value="CAD6192736.1"/>
    <property type="molecule type" value="Genomic_DNA"/>
</dbReference>
<evidence type="ECO:0000313" key="5">
    <source>
        <dbReference type="EMBL" id="CAD6192736.1"/>
    </source>
</evidence>
<reference evidence="5" key="1">
    <citation type="submission" date="2020-10" db="EMBL/GenBank/DDBJ databases">
        <authorList>
            <person name="Kikuchi T."/>
        </authorList>
    </citation>
    <scope>NUCLEOTIDE SEQUENCE</scope>
    <source>
        <strain evidence="5">NKZ352</strain>
    </source>
</reference>
<protein>
    <recommendedName>
        <fullName evidence="2">COP9 signalosome complex subunit 6</fullName>
    </recommendedName>
</protein>
<feature type="domain" description="MPN" evidence="4">
    <location>
        <begin position="17"/>
        <end position="159"/>
    </location>
</feature>
<evidence type="ECO:0000256" key="3">
    <source>
        <dbReference type="SAM" id="MobiDB-lite"/>
    </source>
</evidence>
<evidence type="ECO:0000313" key="6">
    <source>
        <dbReference type="Proteomes" id="UP000835052"/>
    </source>
</evidence>
<gene>
    <name evidence="5" type="ORF">CAUJ_LOCUS8655</name>
</gene>
<dbReference type="InterPro" id="IPR000555">
    <property type="entry name" value="JAMM/MPN+_dom"/>
</dbReference>
<dbReference type="GO" id="GO:0008237">
    <property type="term" value="F:metallopeptidase activity"/>
    <property type="evidence" value="ECO:0007669"/>
    <property type="project" value="InterPro"/>
</dbReference>
<comment type="caution">
    <text evidence="5">The sequence shown here is derived from an EMBL/GenBank/DDBJ whole genome shotgun (WGS) entry which is preliminary data.</text>
</comment>
<proteinExistence type="inferred from homology"/>
<dbReference type="OrthoDB" id="1378at2759"/>
<dbReference type="Proteomes" id="UP000835052">
    <property type="component" value="Unassembled WGS sequence"/>
</dbReference>
<evidence type="ECO:0000256" key="2">
    <source>
        <dbReference type="ARBA" id="ARBA00014871"/>
    </source>
</evidence>
<keyword evidence="6" id="KW-1185">Reference proteome</keyword>
<dbReference type="Gene3D" id="3.40.140.10">
    <property type="entry name" value="Cytidine Deaminase, domain 2"/>
    <property type="match status" value="1"/>
</dbReference>
<organism evidence="5 6">
    <name type="scientific">Caenorhabditis auriculariae</name>
    <dbReference type="NCBI Taxonomy" id="2777116"/>
    <lineage>
        <taxon>Eukaryota</taxon>
        <taxon>Metazoa</taxon>
        <taxon>Ecdysozoa</taxon>
        <taxon>Nematoda</taxon>
        <taxon>Chromadorea</taxon>
        <taxon>Rhabditida</taxon>
        <taxon>Rhabditina</taxon>
        <taxon>Rhabditomorpha</taxon>
        <taxon>Rhabditoidea</taxon>
        <taxon>Rhabditidae</taxon>
        <taxon>Peloderinae</taxon>
        <taxon>Caenorhabditis</taxon>
    </lineage>
</organism>
<feature type="compositionally biased region" description="Polar residues" evidence="3">
    <location>
        <begin position="381"/>
        <end position="390"/>
    </location>
</feature>
<dbReference type="Pfam" id="PF01398">
    <property type="entry name" value="JAB"/>
    <property type="match status" value="1"/>
</dbReference>
<comment type="similarity">
    <text evidence="1">Belongs to the peptidase M67A family. CSN6 subfamily.</text>
</comment>
<feature type="compositionally biased region" description="Low complexity" evidence="3">
    <location>
        <begin position="391"/>
        <end position="421"/>
    </location>
</feature>
<dbReference type="InterPro" id="IPR024969">
    <property type="entry name" value="EIF3F/CSN6-like_C"/>
</dbReference>
<feature type="compositionally biased region" description="Acidic residues" evidence="3">
    <location>
        <begin position="333"/>
        <end position="344"/>
    </location>
</feature>
<dbReference type="InterPro" id="IPR037518">
    <property type="entry name" value="MPN"/>
</dbReference>
<accession>A0A8S1H8H4</accession>
<dbReference type="GO" id="GO:0008180">
    <property type="term" value="C:COP9 signalosome"/>
    <property type="evidence" value="ECO:0007669"/>
    <property type="project" value="TreeGrafter"/>
</dbReference>
<evidence type="ECO:0000256" key="1">
    <source>
        <dbReference type="ARBA" id="ARBA00010893"/>
    </source>
</evidence>
<dbReference type="PANTHER" id="PTHR10540:SF8">
    <property type="entry name" value="COP9 SIGNALOSOME COMPLEX SUBUNIT 6"/>
    <property type="match status" value="1"/>
</dbReference>
<dbReference type="Pfam" id="PF13012">
    <property type="entry name" value="MitMem_reg"/>
    <property type="match status" value="1"/>
</dbReference>
<sequence length="421" mass="45978">MSQNKGESGCVPTNLKALIHPLVVMQISEHFSRLRVQEKVQDLRVYGAVLGRQSGRTVEMINSFAFKMYTDETTGRESFNLAHFEARARQYAEVFPEISVVGVYCTGSEAELIEVDRNVLTTFSQLKATDSPVLLKMNTATGGNDRRLPLYVFEGDSSATEEKPGNLAIAEWQLILENSERVGVNHIAKLSTKDGQETGSANAKQYRSQKSAIDMLVSRIELILAYLAEVEAGRLPIDLEILREANLLTQRLRMMVRHATEYKNEFDKEEKELTIYSLLPKITSLMGAYAQVGAKLSIARYEATYPTAGISAPRGAYNAFAKQLPRMVAFPGTEDDDEEEEEESERGPRRKIHAADSPAISSSTTPPLSDRTPPPALDLLSATSSSPTSEDPTAIPAAAAATDVPDAPMPSASSAATSSDV</sequence>
<dbReference type="PANTHER" id="PTHR10540">
    <property type="entry name" value="EUKARYOTIC TRANSLATION INITIATION FACTOR 3 SUBUNIT F-RELATED"/>
    <property type="match status" value="1"/>
</dbReference>